<dbReference type="GO" id="GO:1990904">
    <property type="term" value="C:ribonucleoprotein complex"/>
    <property type="evidence" value="ECO:0007669"/>
    <property type="project" value="UniProtKB-KW"/>
</dbReference>
<name>A0A183DR21_9BILA</name>
<dbReference type="Proteomes" id="UP000271098">
    <property type="component" value="Unassembled WGS sequence"/>
</dbReference>
<evidence type="ECO:0000313" key="4">
    <source>
        <dbReference type="EMBL" id="VDN18416.1"/>
    </source>
</evidence>
<dbReference type="AlphaFoldDB" id="A0A183DR21"/>
<organism evidence="6">
    <name type="scientific">Gongylonema pulchrum</name>
    <dbReference type="NCBI Taxonomy" id="637853"/>
    <lineage>
        <taxon>Eukaryota</taxon>
        <taxon>Metazoa</taxon>
        <taxon>Ecdysozoa</taxon>
        <taxon>Nematoda</taxon>
        <taxon>Chromadorea</taxon>
        <taxon>Rhabditida</taxon>
        <taxon>Spirurina</taxon>
        <taxon>Spiruromorpha</taxon>
        <taxon>Spiruroidea</taxon>
        <taxon>Gongylonematidae</taxon>
        <taxon>Gongylonema</taxon>
    </lineage>
</organism>
<proteinExistence type="inferred from homology"/>
<keyword evidence="2" id="KW-0689">Ribosomal protein</keyword>
<dbReference type="GO" id="GO:0005840">
    <property type="term" value="C:ribosome"/>
    <property type="evidence" value="ECO:0007669"/>
    <property type="project" value="UniProtKB-KW"/>
</dbReference>
<dbReference type="EMBL" id="UYRT01078384">
    <property type="protein sequence ID" value="VDN18416.1"/>
    <property type="molecule type" value="Genomic_DNA"/>
</dbReference>
<dbReference type="Pfam" id="PF01249">
    <property type="entry name" value="Ribosomal_S21e"/>
    <property type="match status" value="1"/>
</dbReference>
<evidence type="ECO:0000256" key="2">
    <source>
        <dbReference type="ARBA" id="ARBA00022980"/>
    </source>
</evidence>
<comment type="similarity">
    <text evidence="1">Belongs to the eukaryotic ribosomal protein eS21 family.</text>
</comment>
<protein>
    <submittedName>
        <fullName evidence="6">PH domain-containing protein</fullName>
    </submittedName>
</protein>
<keyword evidence="5" id="KW-1185">Reference proteome</keyword>
<keyword evidence="3" id="KW-0687">Ribonucleoprotein</keyword>
<gene>
    <name evidence="4" type="ORF">GPUH_LOCUS11162</name>
</gene>
<evidence type="ECO:0000256" key="1">
    <source>
        <dbReference type="ARBA" id="ARBA00010228"/>
    </source>
</evidence>
<dbReference type="InterPro" id="IPR038579">
    <property type="entry name" value="Ribosomal_eS21_sf"/>
</dbReference>
<dbReference type="GO" id="GO:0003735">
    <property type="term" value="F:structural constituent of ribosome"/>
    <property type="evidence" value="ECO:0007669"/>
    <property type="project" value="InterPro"/>
</dbReference>
<dbReference type="InterPro" id="IPR001931">
    <property type="entry name" value="Ribosomal_eS21"/>
</dbReference>
<dbReference type="Gene3D" id="3.30.1230.20">
    <property type="match status" value="1"/>
</dbReference>
<dbReference type="WBParaSite" id="GPUH_0001117501-mRNA-1">
    <property type="protein sequence ID" value="GPUH_0001117501-mRNA-1"/>
    <property type="gene ID" value="GPUH_0001117501"/>
</dbReference>
<evidence type="ECO:0000313" key="5">
    <source>
        <dbReference type="Proteomes" id="UP000271098"/>
    </source>
</evidence>
<dbReference type="OrthoDB" id="278325at2759"/>
<reference evidence="6" key="1">
    <citation type="submission" date="2016-06" db="UniProtKB">
        <authorList>
            <consortium name="WormBaseParasite"/>
        </authorList>
    </citation>
    <scope>IDENTIFICATION</scope>
</reference>
<sequence>MEKSWQETRSHWMEKMAKQHEKLRPTAELLYTPRKCDSTSRILGPRDYDSIMITFAPLPGELPPKMLPRIMGPLLVGDCISYAISGKVRRMGESNDCINRLATHDGILMLNPIPKYKIEYEVPLQPGLIVPSHVEPETVL</sequence>
<evidence type="ECO:0000256" key="3">
    <source>
        <dbReference type="ARBA" id="ARBA00023274"/>
    </source>
</evidence>
<evidence type="ECO:0000313" key="6">
    <source>
        <dbReference type="WBParaSite" id="GPUH_0001117501-mRNA-1"/>
    </source>
</evidence>
<accession>A0A183DR21</accession>
<reference evidence="4 5" key="2">
    <citation type="submission" date="2018-11" db="EMBL/GenBank/DDBJ databases">
        <authorList>
            <consortium name="Pathogen Informatics"/>
        </authorList>
    </citation>
    <scope>NUCLEOTIDE SEQUENCE [LARGE SCALE GENOMIC DNA]</scope>
</reference>
<dbReference type="GO" id="GO:0006412">
    <property type="term" value="P:translation"/>
    <property type="evidence" value="ECO:0007669"/>
    <property type="project" value="InterPro"/>
</dbReference>